<name>A0A7K1FHC1_9ACTN</name>
<sequence length="293" mass="29864">MTTPYGQGPGQPQGHPQGQPQGSRESQPYPPGGYGQAGQGYGQGGSGYAQQGYPQQGYGQQGAGTSAPAGQPAAATASRRSGPLLAGIAIGVVVAVIAGAVLVLTNVLSFGSGTDDPDTTPIAMPATVGGYDDLLTVQEKKGAKAEQLDRQRTTQQHTRDLTVAAYSAAFGGAGAGFQAYGSDDLMFLPSVIAVRAHAPGMVIGPVTDPADLGLASNRQEVQSFGEVQCVAVNLRTAAEGTEMTDDDLVWPTCMRTGEELTVFVNGGNSEGTEGRERMIALTNAAYDAIAGTA</sequence>
<proteinExistence type="predicted"/>
<dbReference type="EMBL" id="WLYK01000001">
    <property type="protein sequence ID" value="MTD13498.1"/>
    <property type="molecule type" value="Genomic_DNA"/>
</dbReference>
<keyword evidence="4" id="KW-1185">Reference proteome</keyword>
<dbReference type="Proteomes" id="UP000460221">
    <property type="component" value="Unassembled WGS sequence"/>
</dbReference>
<organism evidence="3 4">
    <name type="scientific">Nakamurella alba</name>
    <dbReference type="NCBI Taxonomy" id="2665158"/>
    <lineage>
        <taxon>Bacteria</taxon>
        <taxon>Bacillati</taxon>
        <taxon>Actinomycetota</taxon>
        <taxon>Actinomycetes</taxon>
        <taxon>Nakamurellales</taxon>
        <taxon>Nakamurellaceae</taxon>
        <taxon>Nakamurella</taxon>
    </lineage>
</organism>
<accession>A0A7K1FHC1</accession>
<evidence type="ECO:0000256" key="1">
    <source>
        <dbReference type="SAM" id="MobiDB-lite"/>
    </source>
</evidence>
<keyword evidence="2" id="KW-1133">Transmembrane helix</keyword>
<gene>
    <name evidence="3" type="ORF">GIS00_06015</name>
</gene>
<evidence type="ECO:0000313" key="4">
    <source>
        <dbReference type="Proteomes" id="UP000460221"/>
    </source>
</evidence>
<dbReference type="RefSeq" id="WP_154767347.1">
    <property type="nucleotide sequence ID" value="NZ_WLYK01000001.1"/>
</dbReference>
<feature type="region of interest" description="Disordered" evidence="1">
    <location>
        <begin position="1"/>
        <end position="75"/>
    </location>
</feature>
<dbReference type="AlphaFoldDB" id="A0A7K1FHC1"/>
<evidence type="ECO:0000256" key="2">
    <source>
        <dbReference type="SAM" id="Phobius"/>
    </source>
</evidence>
<keyword evidence="2" id="KW-0472">Membrane</keyword>
<reference evidence="3 4" key="1">
    <citation type="submission" date="2019-11" db="EMBL/GenBank/DDBJ databases">
        <authorList>
            <person name="Jiang L.-Q."/>
        </authorList>
    </citation>
    <scope>NUCLEOTIDE SEQUENCE [LARGE SCALE GENOMIC DNA]</scope>
    <source>
        <strain evidence="3 4">YIM 132087</strain>
    </source>
</reference>
<feature type="transmembrane region" description="Helical" evidence="2">
    <location>
        <begin position="84"/>
        <end position="104"/>
    </location>
</feature>
<evidence type="ECO:0000313" key="3">
    <source>
        <dbReference type="EMBL" id="MTD13498.1"/>
    </source>
</evidence>
<feature type="compositionally biased region" description="Low complexity" evidence="1">
    <location>
        <begin position="10"/>
        <end position="22"/>
    </location>
</feature>
<feature type="compositionally biased region" description="Low complexity" evidence="1">
    <location>
        <begin position="48"/>
        <end position="75"/>
    </location>
</feature>
<keyword evidence="2" id="KW-0812">Transmembrane</keyword>
<protein>
    <submittedName>
        <fullName evidence="3">Uncharacterized protein</fullName>
    </submittedName>
</protein>
<comment type="caution">
    <text evidence="3">The sequence shown here is derived from an EMBL/GenBank/DDBJ whole genome shotgun (WGS) entry which is preliminary data.</text>
</comment>
<feature type="compositionally biased region" description="Gly residues" evidence="1">
    <location>
        <begin position="32"/>
        <end position="47"/>
    </location>
</feature>